<evidence type="ECO:0000313" key="2">
    <source>
        <dbReference type="Proteomes" id="UP000291106"/>
    </source>
</evidence>
<dbReference type="AlphaFoldDB" id="A0A411PJH6"/>
<gene>
    <name evidence="1" type="ORF">EXU30_13130</name>
</gene>
<dbReference type="Proteomes" id="UP000291106">
    <property type="component" value="Chromosome"/>
</dbReference>
<proteinExistence type="predicted"/>
<protein>
    <submittedName>
        <fullName evidence="1">DUF3530 family protein</fullName>
    </submittedName>
</protein>
<reference evidence="1 2" key="1">
    <citation type="submission" date="2019-02" db="EMBL/GenBank/DDBJ databases">
        <title>Shewanella sp. D4-2 isolated from Dokdo Island.</title>
        <authorList>
            <person name="Baek K."/>
        </authorList>
    </citation>
    <scope>NUCLEOTIDE SEQUENCE [LARGE SCALE GENOMIC DNA]</scope>
    <source>
        <strain evidence="1 2">D4-2</strain>
    </source>
</reference>
<name>A0A411PJH6_9GAMM</name>
<dbReference type="Pfam" id="PF12048">
    <property type="entry name" value="DUF3530"/>
    <property type="match status" value="1"/>
</dbReference>
<keyword evidence="2" id="KW-1185">Reference proteome</keyword>
<organism evidence="1 2">
    <name type="scientific">Shewanella maritima</name>
    <dbReference type="NCBI Taxonomy" id="2520507"/>
    <lineage>
        <taxon>Bacteria</taxon>
        <taxon>Pseudomonadati</taxon>
        <taxon>Pseudomonadota</taxon>
        <taxon>Gammaproteobacteria</taxon>
        <taxon>Alteromonadales</taxon>
        <taxon>Shewanellaceae</taxon>
        <taxon>Shewanella</taxon>
    </lineage>
</organism>
<evidence type="ECO:0000313" key="1">
    <source>
        <dbReference type="EMBL" id="QBF83530.1"/>
    </source>
</evidence>
<accession>A0A411PJH6</accession>
<dbReference type="KEGG" id="smai:EXU30_13130"/>
<sequence length="299" mass="33662">MRHALLSFTKHHNYQRVIFQALSFVALVLFHQAANASIHKVNADEVKQITIDNKPSTVLVRPWQGKLRLGAAIIVGRSNANAQAAGVAGYLRTHLNQHGWATVSVTPTIGLYYPNFATAADEVSKAGKNQLSLDTTQATPKFDSDQLLEQQNFQHSQLTETINQLAEIVKPYPGKRMIIALDDSAAIVTQLLYQRKIPTPDTLVVINPYRAFEQEMVSGKEMLSVAQQLQILSMPILDLQSRDGHPISQEQAQERKMKNQIKPVRYYSQHQLDLNITTETGWQEALNYIRGFSRRTATY</sequence>
<dbReference type="EMBL" id="CP036200">
    <property type="protein sequence ID" value="QBF83530.1"/>
    <property type="molecule type" value="Genomic_DNA"/>
</dbReference>
<dbReference type="InterPro" id="IPR022529">
    <property type="entry name" value="DUF3530"/>
</dbReference>
<dbReference type="OrthoDB" id="9776279at2"/>